<evidence type="ECO:0000256" key="8">
    <source>
        <dbReference type="ARBA" id="ARBA00061383"/>
    </source>
</evidence>
<dbReference type="AlphaFoldDB" id="A0A9P4QLM7"/>
<dbReference type="GO" id="GO:0005789">
    <property type="term" value="C:endoplasmic reticulum membrane"/>
    <property type="evidence" value="ECO:0007669"/>
    <property type="project" value="UniProtKB-SubCell"/>
</dbReference>
<keyword evidence="2 11" id="KW-0812">Transmembrane</keyword>
<dbReference type="OrthoDB" id="3824970at2759"/>
<evidence type="ECO:0000256" key="5">
    <source>
        <dbReference type="ARBA" id="ARBA00022989"/>
    </source>
</evidence>
<feature type="region of interest" description="Disordered" evidence="10">
    <location>
        <begin position="92"/>
        <end position="119"/>
    </location>
</feature>
<dbReference type="FunFam" id="1.10.8.10:FF:000050">
    <property type="entry name" value="Related to AMFR protein"/>
    <property type="match status" value="1"/>
</dbReference>
<protein>
    <recommendedName>
        <fullName evidence="9">Coupling of ubiquitin conjugation to ER degradation protein 1</fullName>
    </recommendedName>
</protein>
<dbReference type="GO" id="GO:0043130">
    <property type="term" value="F:ubiquitin binding"/>
    <property type="evidence" value="ECO:0007669"/>
    <property type="project" value="InterPro"/>
</dbReference>
<feature type="transmembrane region" description="Helical" evidence="11">
    <location>
        <begin position="6"/>
        <end position="26"/>
    </location>
</feature>
<evidence type="ECO:0000256" key="3">
    <source>
        <dbReference type="ARBA" id="ARBA00022786"/>
    </source>
</evidence>
<accession>A0A9P4QLM7</accession>
<feature type="compositionally biased region" description="Polar residues" evidence="10">
    <location>
        <begin position="131"/>
        <end position="149"/>
    </location>
</feature>
<keyword evidence="5 11" id="KW-1133">Transmembrane helix</keyword>
<dbReference type="CDD" id="cd14424">
    <property type="entry name" value="CUE_Cue1p_like"/>
    <property type="match status" value="1"/>
</dbReference>
<dbReference type="PROSITE" id="PS51140">
    <property type="entry name" value="CUE"/>
    <property type="match status" value="1"/>
</dbReference>
<feature type="compositionally biased region" description="Basic and acidic residues" evidence="10">
    <location>
        <begin position="151"/>
        <end position="186"/>
    </location>
</feature>
<evidence type="ECO:0000256" key="6">
    <source>
        <dbReference type="ARBA" id="ARBA00023136"/>
    </source>
</evidence>
<comment type="similarity">
    <text evidence="8">Belongs to the CUE1 family.</text>
</comment>
<proteinExistence type="inferred from homology"/>
<keyword evidence="14" id="KW-1185">Reference proteome</keyword>
<dbReference type="Gene3D" id="1.10.8.10">
    <property type="entry name" value="DNA helicase RuvA subunit, C-terminal domain"/>
    <property type="match status" value="1"/>
</dbReference>
<dbReference type="InterPro" id="IPR003892">
    <property type="entry name" value="CUE"/>
</dbReference>
<reference evidence="13" key="1">
    <citation type="journal article" date="2020" name="Stud. Mycol.">
        <title>101 Dothideomycetes genomes: a test case for predicting lifestyles and emergence of pathogens.</title>
        <authorList>
            <person name="Haridas S."/>
            <person name="Albert R."/>
            <person name="Binder M."/>
            <person name="Bloem J."/>
            <person name="Labutti K."/>
            <person name="Salamov A."/>
            <person name="Andreopoulos B."/>
            <person name="Baker S."/>
            <person name="Barry K."/>
            <person name="Bills G."/>
            <person name="Bluhm B."/>
            <person name="Cannon C."/>
            <person name="Castanera R."/>
            <person name="Culley D."/>
            <person name="Daum C."/>
            <person name="Ezra D."/>
            <person name="Gonzalez J."/>
            <person name="Henrissat B."/>
            <person name="Kuo A."/>
            <person name="Liang C."/>
            <person name="Lipzen A."/>
            <person name="Lutzoni F."/>
            <person name="Magnuson J."/>
            <person name="Mondo S."/>
            <person name="Nolan M."/>
            <person name="Ohm R."/>
            <person name="Pangilinan J."/>
            <person name="Park H.-J."/>
            <person name="Ramirez L."/>
            <person name="Alfaro M."/>
            <person name="Sun H."/>
            <person name="Tritt A."/>
            <person name="Yoshinaga Y."/>
            <person name="Zwiers L.-H."/>
            <person name="Turgeon B."/>
            <person name="Goodwin S."/>
            <person name="Spatafora J."/>
            <person name="Crous P."/>
            <person name="Grigoriev I."/>
        </authorList>
    </citation>
    <scope>NUCLEOTIDE SEQUENCE</scope>
    <source>
        <strain evidence="13">CBS 125425</strain>
    </source>
</reference>
<dbReference type="Pfam" id="PF02845">
    <property type="entry name" value="CUE"/>
    <property type="match status" value="1"/>
</dbReference>
<feature type="compositionally biased region" description="Low complexity" evidence="10">
    <location>
        <begin position="103"/>
        <end position="117"/>
    </location>
</feature>
<name>A0A9P4QLM7_9PLEO</name>
<evidence type="ECO:0000256" key="1">
    <source>
        <dbReference type="ARBA" id="ARBA00004586"/>
    </source>
</evidence>
<dbReference type="Proteomes" id="UP000799444">
    <property type="component" value="Unassembled WGS sequence"/>
</dbReference>
<evidence type="ECO:0000259" key="12">
    <source>
        <dbReference type="PROSITE" id="PS51140"/>
    </source>
</evidence>
<feature type="domain" description="CUE" evidence="12">
    <location>
        <begin position="46"/>
        <end position="90"/>
    </location>
</feature>
<dbReference type="EMBL" id="ML996315">
    <property type="protein sequence ID" value="KAF2727733.1"/>
    <property type="molecule type" value="Genomic_DNA"/>
</dbReference>
<keyword evidence="4" id="KW-0256">Endoplasmic reticulum</keyword>
<comment type="caution">
    <text evidence="13">The sequence shown here is derived from an EMBL/GenBank/DDBJ whole genome shotgun (WGS) entry which is preliminary data.</text>
</comment>
<evidence type="ECO:0000313" key="14">
    <source>
        <dbReference type="Proteomes" id="UP000799444"/>
    </source>
</evidence>
<keyword evidence="6 11" id="KW-0472">Membrane</keyword>
<evidence type="ECO:0000256" key="2">
    <source>
        <dbReference type="ARBA" id="ARBA00022692"/>
    </source>
</evidence>
<sequence>MAEQTLNVPQLIVFIIVTVLAVRWYLSKPSATGTRPQSDQVRNVRISPAQIDQIATMFPQLQRRDIAWDLQRNGGNVAATTERMLNGGRLDAAPISFNPPIPRSATASRAATPSARTSHPDLITRYNLQSRVSTQTAPAASESQSNPKAWSQDRSERQANLQRRREEMILAARRKMEEKEREKTKA</sequence>
<evidence type="ECO:0000256" key="11">
    <source>
        <dbReference type="SAM" id="Phobius"/>
    </source>
</evidence>
<comment type="subcellular location">
    <subcellularLocation>
        <location evidence="7">Endomembrane system</location>
        <topology evidence="7">Single-pass membrane protein</topology>
    </subcellularLocation>
    <subcellularLocation>
        <location evidence="1">Endoplasmic reticulum membrane</location>
    </subcellularLocation>
</comment>
<organism evidence="13 14">
    <name type="scientific">Polyplosphaeria fusca</name>
    <dbReference type="NCBI Taxonomy" id="682080"/>
    <lineage>
        <taxon>Eukaryota</taxon>
        <taxon>Fungi</taxon>
        <taxon>Dikarya</taxon>
        <taxon>Ascomycota</taxon>
        <taxon>Pezizomycotina</taxon>
        <taxon>Dothideomycetes</taxon>
        <taxon>Pleosporomycetidae</taxon>
        <taxon>Pleosporales</taxon>
        <taxon>Tetraplosphaeriaceae</taxon>
        <taxon>Polyplosphaeria</taxon>
    </lineage>
</organism>
<evidence type="ECO:0000256" key="9">
    <source>
        <dbReference type="ARBA" id="ARBA00072899"/>
    </source>
</evidence>
<gene>
    <name evidence="13" type="ORF">EJ04DRAFT_517069</name>
</gene>
<evidence type="ECO:0000256" key="10">
    <source>
        <dbReference type="SAM" id="MobiDB-lite"/>
    </source>
</evidence>
<evidence type="ECO:0000256" key="7">
    <source>
        <dbReference type="ARBA" id="ARBA00037847"/>
    </source>
</evidence>
<evidence type="ECO:0000313" key="13">
    <source>
        <dbReference type="EMBL" id="KAF2727733.1"/>
    </source>
</evidence>
<feature type="region of interest" description="Disordered" evidence="10">
    <location>
        <begin position="131"/>
        <end position="186"/>
    </location>
</feature>
<keyword evidence="3" id="KW-0833">Ubl conjugation pathway</keyword>
<evidence type="ECO:0000256" key="4">
    <source>
        <dbReference type="ARBA" id="ARBA00022824"/>
    </source>
</evidence>